<proteinExistence type="predicted"/>
<dbReference type="InterPro" id="IPR053142">
    <property type="entry name" value="PchR_regulatory_protein"/>
</dbReference>
<keyword evidence="2" id="KW-0238">DNA-binding</keyword>
<dbReference type="GO" id="GO:0043565">
    <property type="term" value="F:sequence-specific DNA binding"/>
    <property type="evidence" value="ECO:0007669"/>
    <property type="project" value="InterPro"/>
</dbReference>
<dbReference type="InterPro" id="IPR018062">
    <property type="entry name" value="HTH_AraC-typ_CS"/>
</dbReference>
<evidence type="ECO:0000256" key="2">
    <source>
        <dbReference type="ARBA" id="ARBA00023125"/>
    </source>
</evidence>
<dbReference type="RefSeq" id="WP_073230479.1">
    <property type="nucleotide sequence ID" value="NZ_FQUQ01000002.1"/>
</dbReference>
<evidence type="ECO:0000259" key="4">
    <source>
        <dbReference type="PROSITE" id="PS01124"/>
    </source>
</evidence>
<dbReference type="PRINTS" id="PR00032">
    <property type="entry name" value="HTHARAC"/>
</dbReference>
<dbReference type="EMBL" id="FQUQ01000002">
    <property type="protein sequence ID" value="SHF23154.1"/>
    <property type="molecule type" value="Genomic_DNA"/>
</dbReference>
<keyword evidence="1" id="KW-0805">Transcription regulation</keyword>
<evidence type="ECO:0000256" key="3">
    <source>
        <dbReference type="ARBA" id="ARBA00023163"/>
    </source>
</evidence>
<dbReference type="OrthoDB" id="799767at2"/>
<dbReference type="SMART" id="SM00342">
    <property type="entry name" value="HTH_ARAC"/>
    <property type="match status" value="1"/>
</dbReference>
<dbReference type="PANTHER" id="PTHR47893:SF1">
    <property type="entry name" value="REGULATORY PROTEIN PCHR"/>
    <property type="match status" value="1"/>
</dbReference>
<dbReference type="Pfam" id="PF12833">
    <property type="entry name" value="HTH_18"/>
    <property type="match status" value="1"/>
</dbReference>
<dbReference type="Gene3D" id="1.10.10.60">
    <property type="entry name" value="Homeodomain-like"/>
    <property type="match status" value="2"/>
</dbReference>
<keyword evidence="3" id="KW-0804">Transcription</keyword>
<dbReference type="InterPro" id="IPR009057">
    <property type="entry name" value="Homeodomain-like_sf"/>
</dbReference>
<protein>
    <submittedName>
        <fullName evidence="5">Transcriptional regulator, AraC family</fullName>
    </submittedName>
</protein>
<evidence type="ECO:0000313" key="6">
    <source>
        <dbReference type="Proteomes" id="UP000184287"/>
    </source>
</evidence>
<dbReference type="GO" id="GO:0003700">
    <property type="term" value="F:DNA-binding transcription factor activity"/>
    <property type="evidence" value="ECO:0007669"/>
    <property type="project" value="InterPro"/>
</dbReference>
<reference evidence="6" key="1">
    <citation type="submission" date="2016-11" db="EMBL/GenBank/DDBJ databases">
        <authorList>
            <person name="Varghese N."/>
            <person name="Submissions S."/>
        </authorList>
    </citation>
    <scope>NUCLEOTIDE SEQUENCE [LARGE SCALE GENOMIC DNA]</scope>
    <source>
        <strain evidence="6">DSM 16990</strain>
    </source>
</reference>
<sequence>MYLNSFLPFTTLTNGAQSKGIQEESYLLSPETGLSGFFEYTALDGIQINYSSLSVTREISLEAKAAEKCIEMHFSLTGKFTAENPVLQKPVEITQLQHNLFSIPSDLSTNLTFQVGREPVVKFDILFDQAYFQQILNEECAVHRHLLNKISSNQMMLGDRNYLNISPSMLSVLTDIMTCKRRGYFKRLYLEAKVMELFLLQTEVLQEKHLDKGCSYLTKFSKDIEKLYFVKELIDKEPETEHSLAGLSRLAGLNVFKLKNGFKSIFGDTVFGYINELKMAKAKKLLIEENKQVNEVAYLLGYNSPNNFSTAFKRRYGINPGKLKF</sequence>
<dbReference type="InterPro" id="IPR018060">
    <property type="entry name" value="HTH_AraC"/>
</dbReference>
<accession>A0A1M4ZYV8</accession>
<dbReference type="InterPro" id="IPR020449">
    <property type="entry name" value="Tscrpt_reg_AraC-type_HTH"/>
</dbReference>
<dbReference type="AlphaFoldDB" id="A0A1M4ZYV8"/>
<evidence type="ECO:0000256" key="1">
    <source>
        <dbReference type="ARBA" id="ARBA00023015"/>
    </source>
</evidence>
<dbReference type="PROSITE" id="PS00041">
    <property type="entry name" value="HTH_ARAC_FAMILY_1"/>
    <property type="match status" value="1"/>
</dbReference>
<dbReference type="PANTHER" id="PTHR47893">
    <property type="entry name" value="REGULATORY PROTEIN PCHR"/>
    <property type="match status" value="1"/>
</dbReference>
<dbReference type="SUPFAM" id="SSF46689">
    <property type="entry name" value="Homeodomain-like"/>
    <property type="match status" value="1"/>
</dbReference>
<evidence type="ECO:0000313" key="5">
    <source>
        <dbReference type="EMBL" id="SHF23154.1"/>
    </source>
</evidence>
<dbReference type="PROSITE" id="PS01124">
    <property type="entry name" value="HTH_ARAC_FAMILY_2"/>
    <property type="match status" value="1"/>
</dbReference>
<gene>
    <name evidence="5" type="ORF">SAMN04488522_102518</name>
</gene>
<dbReference type="Proteomes" id="UP000184287">
    <property type="component" value="Unassembled WGS sequence"/>
</dbReference>
<dbReference type="STRING" id="288992.SAMN04488522_102518"/>
<name>A0A1M4ZYV8_9SPHI</name>
<organism evidence="5 6">
    <name type="scientific">Pedobacter caeni</name>
    <dbReference type="NCBI Taxonomy" id="288992"/>
    <lineage>
        <taxon>Bacteria</taxon>
        <taxon>Pseudomonadati</taxon>
        <taxon>Bacteroidota</taxon>
        <taxon>Sphingobacteriia</taxon>
        <taxon>Sphingobacteriales</taxon>
        <taxon>Sphingobacteriaceae</taxon>
        <taxon>Pedobacter</taxon>
    </lineage>
</organism>
<keyword evidence="6" id="KW-1185">Reference proteome</keyword>
<feature type="domain" description="HTH araC/xylS-type" evidence="4">
    <location>
        <begin position="228"/>
        <end position="325"/>
    </location>
</feature>